<dbReference type="Proteomes" id="UP000054166">
    <property type="component" value="Unassembled WGS sequence"/>
</dbReference>
<dbReference type="SUPFAM" id="SSF49562">
    <property type="entry name" value="C2 domain (Calcium/lipid-binding domain, CaLB)"/>
    <property type="match status" value="1"/>
</dbReference>
<dbReference type="OrthoDB" id="163438at2759"/>
<dbReference type="InterPro" id="IPR035892">
    <property type="entry name" value="C2_domain_sf"/>
</dbReference>
<name>A0A0C3G7H5_PILCF</name>
<evidence type="ECO:0000313" key="3">
    <source>
        <dbReference type="Proteomes" id="UP000054166"/>
    </source>
</evidence>
<dbReference type="EMBL" id="KN832978">
    <property type="protein sequence ID" value="KIM87719.1"/>
    <property type="molecule type" value="Genomic_DNA"/>
</dbReference>
<proteinExistence type="predicted"/>
<dbReference type="PROSITE" id="PS50004">
    <property type="entry name" value="C2"/>
    <property type="match status" value="1"/>
</dbReference>
<reference evidence="2 3" key="1">
    <citation type="submission" date="2014-04" db="EMBL/GenBank/DDBJ databases">
        <authorList>
            <consortium name="DOE Joint Genome Institute"/>
            <person name="Kuo A."/>
            <person name="Tarkka M."/>
            <person name="Buscot F."/>
            <person name="Kohler A."/>
            <person name="Nagy L.G."/>
            <person name="Floudas D."/>
            <person name="Copeland A."/>
            <person name="Barry K.W."/>
            <person name="Cichocki N."/>
            <person name="Veneault-Fourrey C."/>
            <person name="LaButti K."/>
            <person name="Lindquist E.A."/>
            <person name="Lipzen A."/>
            <person name="Lundell T."/>
            <person name="Morin E."/>
            <person name="Murat C."/>
            <person name="Sun H."/>
            <person name="Tunlid A."/>
            <person name="Henrissat B."/>
            <person name="Grigoriev I.V."/>
            <person name="Hibbett D.S."/>
            <person name="Martin F."/>
            <person name="Nordberg H.P."/>
            <person name="Cantor M.N."/>
            <person name="Hua S.X."/>
        </authorList>
    </citation>
    <scope>NUCLEOTIDE SEQUENCE [LARGE SCALE GENOMIC DNA]</scope>
    <source>
        <strain evidence="2 3">F 1598</strain>
    </source>
</reference>
<sequence>MSGGTDQRSAALLCAHLRDIEIVGDLEKKSPSRKPDHFVVVSVDENVVLTTNKVTRVPTPRWEDEHQFWFQLSSTIKIEIFRRSKLRLKTYLVGRYTGKVVQLLENSESIHVLHSHREIDSSRYQSGFDG</sequence>
<accession>A0A0C3G7H5</accession>
<reference evidence="3" key="2">
    <citation type="submission" date="2015-01" db="EMBL/GenBank/DDBJ databases">
        <title>Evolutionary Origins and Diversification of the Mycorrhizal Mutualists.</title>
        <authorList>
            <consortium name="DOE Joint Genome Institute"/>
            <consortium name="Mycorrhizal Genomics Consortium"/>
            <person name="Kohler A."/>
            <person name="Kuo A."/>
            <person name="Nagy L.G."/>
            <person name="Floudas D."/>
            <person name="Copeland A."/>
            <person name="Barry K.W."/>
            <person name="Cichocki N."/>
            <person name="Veneault-Fourrey C."/>
            <person name="LaButti K."/>
            <person name="Lindquist E.A."/>
            <person name="Lipzen A."/>
            <person name="Lundell T."/>
            <person name="Morin E."/>
            <person name="Murat C."/>
            <person name="Riley R."/>
            <person name="Ohm R."/>
            <person name="Sun H."/>
            <person name="Tunlid A."/>
            <person name="Henrissat B."/>
            <person name="Grigoriev I.V."/>
            <person name="Hibbett D.S."/>
            <person name="Martin F."/>
        </authorList>
    </citation>
    <scope>NUCLEOTIDE SEQUENCE [LARGE SCALE GENOMIC DNA]</scope>
    <source>
        <strain evidence="3">F 1598</strain>
    </source>
</reference>
<dbReference type="Gene3D" id="2.60.40.150">
    <property type="entry name" value="C2 domain"/>
    <property type="match status" value="1"/>
</dbReference>
<feature type="domain" description="C2" evidence="1">
    <location>
        <begin position="1"/>
        <end position="114"/>
    </location>
</feature>
<gene>
    <name evidence="2" type="ORF">PILCRDRAFT_3482</name>
</gene>
<dbReference type="InParanoid" id="A0A0C3G7H5"/>
<keyword evidence="3" id="KW-1185">Reference proteome</keyword>
<evidence type="ECO:0000313" key="2">
    <source>
        <dbReference type="EMBL" id="KIM87719.1"/>
    </source>
</evidence>
<dbReference type="InterPro" id="IPR000008">
    <property type="entry name" value="C2_dom"/>
</dbReference>
<dbReference type="AlphaFoldDB" id="A0A0C3G7H5"/>
<evidence type="ECO:0000259" key="1">
    <source>
        <dbReference type="PROSITE" id="PS50004"/>
    </source>
</evidence>
<organism evidence="2 3">
    <name type="scientific">Piloderma croceum (strain F 1598)</name>
    <dbReference type="NCBI Taxonomy" id="765440"/>
    <lineage>
        <taxon>Eukaryota</taxon>
        <taxon>Fungi</taxon>
        <taxon>Dikarya</taxon>
        <taxon>Basidiomycota</taxon>
        <taxon>Agaricomycotina</taxon>
        <taxon>Agaricomycetes</taxon>
        <taxon>Agaricomycetidae</taxon>
        <taxon>Atheliales</taxon>
        <taxon>Atheliaceae</taxon>
        <taxon>Piloderma</taxon>
    </lineage>
</organism>
<dbReference type="HOGENOM" id="CLU_1938938_0_0_1"/>
<dbReference type="Pfam" id="PF00168">
    <property type="entry name" value="C2"/>
    <property type="match status" value="1"/>
</dbReference>
<protein>
    <recommendedName>
        <fullName evidence="1">C2 domain-containing protein</fullName>
    </recommendedName>
</protein>